<keyword evidence="9 12" id="KW-0408">Iron</keyword>
<dbReference type="GO" id="GO:0070040">
    <property type="term" value="F:rRNA (adenine(2503)-C2-)-methyltransferase activity"/>
    <property type="evidence" value="ECO:0007669"/>
    <property type="project" value="UniProtKB-UniRule"/>
</dbReference>
<dbReference type="GO" id="GO:0002935">
    <property type="term" value="F:tRNA (adenine(37)-C2)-methyltransferase activity"/>
    <property type="evidence" value="ECO:0007669"/>
    <property type="project" value="UniProtKB-UniRule"/>
</dbReference>
<feature type="binding site" evidence="12">
    <location>
        <position position="103"/>
    </location>
    <ligand>
        <name>[4Fe-4S] cluster</name>
        <dbReference type="ChEBI" id="CHEBI:49883"/>
        <note>4Fe-4S-S-AdoMet</note>
    </ligand>
</feature>
<feature type="binding site" evidence="12">
    <location>
        <begin position="163"/>
        <end position="164"/>
    </location>
    <ligand>
        <name>S-adenosyl-L-methionine</name>
        <dbReference type="ChEBI" id="CHEBI:59789"/>
    </ligand>
</feature>
<dbReference type="Gene3D" id="3.20.20.70">
    <property type="entry name" value="Aldolase class I"/>
    <property type="match status" value="1"/>
</dbReference>
<feature type="binding site" evidence="12">
    <location>
        <position position="294"/>
    </location>
    <ligand>
        <name>S-adenosyl-L-methionine</name>
        <dbReference type="ChEBI" id="CHEBI:59789"/>
    </ligand>
</feature>
<evidence type="ECO:0000256" key="2">
    <source>
        <dbReference type="ARBA" id="ARBA00022485"/>
    </source>
</evidence>
<comment type="similarity">
    <text evidence="12">Belongs to the radical SAM superfamily. RlmN family.</text>
</comment>
<dbReference type="FunFam" id="3.20.20.70:FF:000014">
    <property type="entry name" value="Probable dual-specificity RNA methyltransferase RlmN"/>
    <property type="match status" value="1"/>
</dbReference>
<reference evidence="14 15" key="1">
    <citation type="journal article" date="2015" name="Nature">
        <title>rRNA introns, odd ribosomes, and small enigmatic genomes across a large radiation of phyla.</title>
        <authorList>
            <person name="Brown C.T."/>
            <person name="Hug L.A."/>
            <person name="Thomas B.C."/>
            <person name="Sharon I."/>
            <person name="Castelle C.J."/>
            <person name="Singh A."/>
            <person name="Wilkins M.J."/>
            <person name="Williams K.H."/>
            <person name="Banfield J.F."/>
        </authorList>
    </citation>
    <scope>NUCLEOTIDE SEQUENCE [LARGE SCALE GENOMIC DNA]</scope>
</reference>
<evidence type="ECO:0000256" key="12">
    <source>
        <dbReference type="HAMAP-Rule" id="MF_01849"/>
    </source>
</evidence>
<dbReference type="InterPro" id="IPR004383">
    <property type="entry name" value="rRNA_lsu_MTrfase_RlmN/Cfr"/>
</dbReference>
<dbReference type="InterPro" id="IPR007197">
    <property type="entry name" value="rSAM"/>
</dbReference>
<dbReference type="HAMAP" id="MF_01849">
    <property type="entry name" value="RNA_methyltr_RlmN"/>
    <property type="match status" value="1"/>
</dbReference>
<proteinExistence type="inferred from homology"/>
<keyword evidence="4 12" id="KW-0698">rRNA processing</keyword>
<evidence type="ECO:0000256" key="6">
    <source>
        <dbReference type="ARBA" id="ARBA00022679"/>
    </source>
</evidence>
<comment type="subcellular location">
    <subcellularLocation>
        <location evidence="1 12">Cytoplasm</location>
    </subcellularLocation>
</comment>
<evidence type="ECO:0000256" key="10">
    <source>
        <dbReference type="ARBA" id="ARBA00023014"/>
    </source>
</evidence>
<comment type="catalytic activity">
    <reaction evidence="12">
        <text>adenosine(2503) in 23S rRNA + 2 reduced [2Fe-2S]-[ferredoxin] + 2 S-adenosyl-L-methionine = 2-methyladenosine(2503) in 23S rRNA + 5'-deoxyadenosine + L-methionine + 2 oxidized [2Fe-2S]-[ferredoxin] + S-adenosyl-L-homocysteine</text>
        <dbReference type="Rhea" id="RHEA:42916"/>
        <dbReference type="Rhea" id="RHEA-COMP:10000"/>
        <dbReference type="Rhea" id="RHEA-COMP:10001"/>
        <dbReference type="Rhea" id="RHEA-COMP:10152"/>
        <dbReference type="Rhea" id="RHEA-COMP:10282"/>
        <dbReference type="ChEBI" id="CHEBI:17319"/>
        <dbReference type="ChEBI" id="CHEBI:33737"/>
        <dbReference type="ChEBI" id="CHEBI:33738"/>
        <dbReference type="ChEBI" id="CHEBI:57844"/>
        <dbReference type="ChEBI" id="CHEBI:57856"/>
        <dbReference type="ChEBI" id="CHEBI:59789"/>
        <dbReference type="ChEBI" id="CHEBI:74411"/>
        <dbReference type="ChEBI" id="CHEBI:74497"/>
        <dbReference type="EC" id="2.1.1.192"/>
    </reaction>
</comment>
<dbReference type="SUPFAM" id="SSF102114">
    <property type="entry name" value="Radical SAM enzymes"/>
    <property type="match status" value="1"/>
</dbReference>
<dbReference type="GO" id="GO:0030488">
    <property type="term" value="P:tRNA methylation"/>
    <property type="evidence" value="ECO:0007669"/>
    <property type="project" value="UniProtKB-UniRule"/>
</dbReference>
<evidence type="ECO:0000256" key="8">
    <source>
        <dbReference type="ARBA" id="ARBA00022723"/>
    </source>
</evidence>
<feature type="active site" description="S-methylcysteine intermediate" evidence="12">
    <location>
        <position position="337"/>
    </location>
</feature>
<accession>A0A0G0GVZ8</accession>
<dbReference type="InterPro" id="IPR013785">
    <property type="entry name" value="Aldolase_TIM"/>
</dbReference>
<evidence type="ECO:0000256" key="7">
    <source>
        <dbReference type="ARBA" id="ARBA00022691"/>
    </source>
</evidence>
<dbReference type="PANTHER" id="PTHR30544">
    <property type="entry name" value="23S RRNA METHYLTRANSFERASE"/>
    <property type="match status" value="1"/>
</dbReference>
<dbReference type="PIRSF" id="PIRSF006004">
    <property type="entry name" value="CHP00048"/>
    <property type="match status" value="1"/>
</dbReference>
<comment type="cofactor">
    <cofactor evidence="12">
        <name>[4Fe-4S] cluster</name>
        <dbReference type="ChEBI" id="CHEBI:49883"/>
    </cofactor>
    <text evidence="12">Binds 1 [4Fe-4S] cluster. The cluster is coordinated with 3 cysteines and an exchangeable S-adenosyl-L-methionine.</text>
</comment>
<evidence type="ECO:0000256" key="5">
    <source>
        <dbReference type="ARBA" id="ARBA00022603"/>
    </source>
</evidence>
<name>A0A0G0GVZ8_9BACT</name>
<sequence>MIENFAEKHKLPGFRIKQFDKAFYQEAINSFDELTTWPKDLREKLNDEGPFSSLDPINQLKSNDGKTTKILFRRKVDKKCIESVLMRFKDGRNSVCVSCMVGCPVGCKFCATGKMGFGGNLSADEIVDQVLYFQRLLKSKGNRVNGNKTLDAHLSNIVFMGMGEPMLNLKEVQKALAILTDPSKVALSERRITISTSGYVPQLKRLIASGFRGQIAVSLHAPNQKLREKLMPVAKQHSLDELLAVLDDYVEKTNKKVSYEYILISGVNDSDVNAQELIKLFKNRLAHINLIPYNPIPGVDFKRTDKSRVVEFAEILKQGGINTTIRITMGDDIKAACGQLASNNH</sequence>
<keyword evidence="12" id="KW-0819">tRNA processing</keyword>
<evidence type="ECO:0000256" key="11">
    <source>
        <dbReference type="ARBA" id="ARBA00023157"/>
    </source>
</evidence>
<dbReference type="Pfam" id="PF04055">
    <property type="entry name" value="Radical_SAM"/>
    <property type="match status" value="1"/>
</dbReference>
<comment type="catalytic activity">
    <reaction evidence="12">
        <text>adenosine(37) in tRNA + 2 reduced [2Fe-2S]-[ferredoxin] + 2 S-adenosyl-L-methionine = 2-methyladenosine(37) in tRNA + 5'-deoxyadenosine + L-methionine + 2 oxidized [2Fe-2S]-[ferredoxin] + S-adenosyl-L-homocysteine</text>
        <dbReference type="Rhea" id="RHEA:43332"/>
        <dbReference type="Rhea" id="RHEA-COMP:10000"/>
        <dbReference type="Rhea" id="RHEA-COMP:10001"/>
        <dbReference type="Rhea" id="RHEA-COMP:10162"/>
        <dbReference type="Rhea" id="RHEA-COMP:10485"/>
        <dbReference type="ChEBI" id="CHEBI:17319"/>
        <dbReference type="ChEBI" id="CHEBI:33737"/>
        <dbReference type="ChEBI" id="CHEBI:33738"/>
        <dbReference type="ChEBI" id="CHEBI:57844"/>
        <dbReference type="ChEBI" id="CHEBI:57856"/>
        <dbReference type="ChEBI" id="CHEBI:59789"/>
        <dbReference type="ChEBI" id="CHEBI:74411"/>
        <dbReference type="ChEBI" id="CHEBI:74497"/>
        <dbReference type="EC" id="2.1.1.192"/>
    </reaction>
</comment>
<evidence type="ECO:0000256" key="1">
    <source>
        <dbReference type="ARBA" id="ARBA00004496"/>
    </source>
</evidence>
<dbReference type="SFLD" id="SFLDF00275">
    <property type="entry name" value="adenosine_C2_methyltransferase"/>
    <property type="match status" value="1"/>
</dbReference>
<dbReference type="InterPro" id="IPR040072">
    <property type="entry name" value="Methyltransferase_A"/>
</dbReference>
<dbReference type="PROSITE" id="PS51918">
    <property type="entry name" value="RADICAL_SAM"/>
    <property type="match status" value="1"/>
</dbReference>
<dbReference type="PATRIC" id="fig|1619087.5.peg.762"/>
<feature type="active site" description="Proton acceptor" evidence="12">
    <location>
        <position position="82"/>
    </location>
</feature>
<comment type="miscellaneous">
    <text evidence="12">Reaction proceeds by a ping-pong mechanism involving intermediate methylation of a conserved cysteine residue.</text>
</comment>
<keyword evidence="3 12" id="KW-0963">Cytoplasm</keyword>
<gene>
    <name evidence="12" type="primary">rlmN</name>
    <name evidence="14" type="ORF">US52_C0067G0006</name>
</gene>
<keyword evidence="7 12" id="KW-0949">S-adenosyl-L-methionine</keyword>
<keyword evidence="10 12" id="KW-0411">Iron-sulfur</keyword>
<dbReference type="NCBIfam" id="TIGR00048">
    <property type="entry name" value="rRNA_mod_RlmN"/>
    <property type="match status" value="1"/>
</dbReference>
<feature type="binding site" evidence="12">
    <location>
        <position position="107"/>
    </location>
    <ligand>
        <name>[4Fe-4S] cluster</name>
        <dbReference type="ChEBI" id="CHEBI:49883"/>
        <note>4Fe-4S-S-AdoMet</note>
    </ligand>
</feature>
<dbReference type="CDD" id="cd01335">
    <property type="entry name" value="Radical_SAM"/>
    <property type="match status" value="1"/>
</dbReference>
<dbReference type="InterPro" id="IPR058240">
    <property type="entry name" value="rSAM_sf"/>
</dbReference>
<keyword evidence="8 12" id="KW-0479">Metal-binding</keyword>
<keyword evidence="5 12" id="KW-0489">Methyltransferase</keyword>
<evidence type="ECO:0000256" key="3">
    <source>
        <dbReference type="ARBA" id="ARBA00022490"/>
    </source>
</evidence>
<keyword evidence="6 12" id="KW-0808">Transferase</keyword>
<dbReference type="GO" id="GO:0051539">
    <property type="term" value="F:4 iron, 4 sulfur cluster binding"/>
    <property type="evidence" value="ECO:0007669"/>
    <property type="project" value="UniProtKB-UniRule"/>
</dbReference>
<dbReference type="GO" id="GO:0070475">
    <property type="term" value="P:rRNA base methylation"/>
    <property type="evidence" value="ECO:0007669"/>
    <property type="project" value="UniProtKB-UniRule"/>
</dbReference>
<organism evidence="14 15">
    <name type="scientific">candidate division WS6 bacterium GW2011_GWA2_37_6</name>
    <dbReference type="NCBI Taxonomy" id="1619087"/>
    <lineage>
        <taxon>Bacteria</taxon>
        <taxon>Candidatus Dojkabacteria</taxon>
    </lineage>
</organism>
<dbReference type="SMART" id="SM00729">
    <property type="entry name" value="Elp3"/>
    <property type="match status" value="1"/>
</dbReference>
<dbReference type="InterPro" id="IPR027492">
    <property type="entry name" value="RNA_MTrfase_RlmN"/>
</dbReference>
<comment type="caution">
    <text evidence="14">The sequence shown here is derived from an EMBL/GenBank/DDBJ whole genome shotgun (WGS) entry which is preliminary data.</text>
</comment>
<dbReference type="GO" id="GO:0019843">
    <property type="term" value="F:rRNA binding"/>
    <property type="evidence" value="ECO:0007669"/>
    <property type="project" value="UniProtKB-UniRule"/>
</dbReference>
<dbReference type="EMBL" id="LBTH01000067">
    <property type="protein sequence ID" value="KKQ34222.1"/>
    <property type="molecule type" value="Genomic_DNA"/>
</dbReference>
<dbReference type="Proteomes" id="UP000034852">
    <property type="component" value="Unassembled WGS sequence"/>
</dbReference>
<feature type="binding site" evidence="12">
    <location>
        <position position="195"/>
    </location>
    <ligand>
        <name>S-adenosyl-L-methionine</name>
        <dbReference type="ChEBI" id="CHEBI:59789"/>
    </ligand>
</feature>
<feature type="binding site" evidence="12">
    <location>
        <position position="110"/>
    </location>
    <ligand>
        <name>[4Fe-4S] cluster</name>
        <dbReference type="ChEBI" id="CHEBI:49883"/>
        <note>4Fe-4S-S-AdoMet</note>
    </ligand>
</feature>
<evidence type="ECO:0000313" key="15">
    <source>
        <dbReference type="Proteomes" id="UP000034852"/>
    </source>
</evidence>
<dbReference type="InterPro" id="IPR006638">
    <property type="entry name" value="Elp3/MiaA/NifB-like_rSAM"/>
</dbReference>
<comment type="function">
    <text evidence="12">Specifically methylates position 2 of adenine 2503 in 23S rRNA and position 2 of adenine 37 in tRNAs.</text>
</comment>
<evidence type="ECO:0000313" key="14">
    <source>
        <dbReference type="EMBL" id="KKQ34222.1"/>
    </source>
</evidence>
<dbReference type="AlphaFoldDB" id="A0A0G0GVZ8"/>
<keyword evidence="2 12" id="KW-0004">4Fe-4S</keyword>
<dbReference type="GO" id="GO:0005737">
    <property type="term" value="C:cytoplasm"/>
    <property type="evidence" value="ECO:0007669"/>
    <property type="project" value="UniProtKB-SubCell"/>
</dbReference>
<keyword evidence="11 12" id="KW-1015">Disulfide bond</keyword>
<evidence type="ECO:0000256" key="4">
    <source>
        <dbReference type="ARBA" id="ARBA00022552"/>
    </source>
</evidence>
<comment type="caution">
    <text evidence="12">Lacks conserved residue(s) required for the propagation of feature annotation.</text>
</comment>
<dbReference type="GO" id="GO:0046872">
    <property type="term" value="F:metal ion binding"/>
    <property type="evidence" value="ECO:0007669"/>
    <property type="project" value="UniProtKB-KW"/>
</dbReference>
<protein>
    <recommendedName>
        <fullName evidence="12">Probable dual-specificity RNA methyltransferase RlmN</fullName>
        <ecNumber evidence="12">2.1.1.192</ecNumber>
    </recommendedName>
    <alternativeName>
        <fullName evidence="12">23S rRNA (adenine(2503)-C(2))-methyltransferase</fullName>
    </alternativeName>
    <alternativeName>
        <fullName evidence="12">23S rRNA m2A2503 methyltransferase</fullName>
    </alternativeName>
    <alternativeName>
        <fullName evidence="12">Ribosomal RNA large subunit methyltransferase N</fullName>
    </alternativeName>
    <alternativeName>
        <fullName evidence="12">tRNA (adenine(37)-C(2))-methyltransferase</fullName>
    </alternativeName>
    <alternativeName>
        <fullName evidence="12">tRNA m2A37 methyltransferase</fullName>
    </alternativeName>
</protein>
<dbReference type="SFLD" id="SFLDG01062">
    <property type="entry name" value="methyltransferase_(Class_A)"/>
    <property type="match status" value="1"/>
</dbReference>
<evidence type="ECO:0000256" key="9">
    <source>
        <dbReference type="ARBA" id="ARBA00023004"/>
    </source>
</evidence>
<dbReference type="EC" id="2.1.1.192" evidence="12"/>
<dbReference type="GO" id="GO:0000049">
    <property type="term" value="F:tRNA binding"/>
    <property type="evidence" value="ECO:0007669"/>
    <property type="project" value="UniProtKB-UniRule"/>
</dbReference>
<evidence type="ECO:0000259" key="13">
    <source>
        <dbReference type="PROSITE" id="PS51918"/>
    </source>
</evidence>
<dbReference type="SFLD" id="SFLDS00029">
    <property type="entry name" value="Radical_SAM"/>
    <property type="match status" value="1"/>
</dbReference>
<dbReference type="Gene3D" id="1.10.150.530">
    <property type="match status" value="1"/>
</dbReference>
<feature type="domain" description="Radical SAM core" evidence="13">
    <location>
        <begin position="89"/>
        <end position="326"/>
    </location>
</feature>
<dbReference type="PANTHER" id="PTHR30544:SF5">
    <property type="entry name" value="RADICAL SAM CORE DOMAIN-CONTAINING PROTEIN"/>
    <property type="match status" value="1"/>
</dbReference>
<feature type="binding site" evidence="12">
    <location>
        <begin position="218"/>
        <end position="220"/>
    </location>
    <ligand>
        <name>S-adenosyl-L-methionine</name>
        <dbReference type="ChEBI" id="CHEBI:59789"/>
    </ligand>
</feature>